<dbReference type="AlphaFoldDB" id="A0A2H0U8Y1"/>
<reference evidence="3" key="1">
    <citation type="submission" date="2017-09" db="EMBL/GenBank/DDBJ databases">
        <title>Depth-based differentiation of microbial function through sediment-hosted aquifers and enrichment of novel symbionts in the deep terrestrial subsurface.</title>
        <authorList>
            <person name="Probst A.J."/>
            <person name="Ladd B."/>
            <person name="Jarett J.K."/>
            <person name="Geller-Mcgrath D.E."/>
            <person name="Sieber C.M.K."/>
            <person name="Emerson J.B."/>
            <person name="Anantharaman K."/>
            <person name="Thomas B.C."/>
            <person name="Malmstrom R."/>
            <person name="Stieglmeier M."/>
            <person name="Klingl A."/>
            <person name="Woyke T."/>
            <person name="Ryan C.M."/>
            <person name="Banfield J.F."/>
        </authorList>
    </citation>
    <scope>NUCLEOTIDE SEQUENCE [LARGE SCALE GENOMIC DNA]</scope>
</reference>
<organism evidence="2 3">
    <name type="scientific">Candidatus Kaiserbacteria bacterium CG10_big_fil_rev_8_21_14_0_10_59_10</name>
    <dbReference type="NCBI Taxonomy" id="1974612"/>
    <lineage>
        <taxon>Bacteria</taxon>
        <taxon>Candidatus Kaiseribacteriota</taxon>
    </lineage>
</organism>
<evidence type="ECO:0000256" key="1">
    <source>
        <dbReference type="SAM" id="Phobius"/>
    </source>
</evidence>
<keyword evidence="1" id="KW-1133">Transmembrane helix</keyword>
<dbReference type="Proteomes" id="UP000231379">
    <property type="component" value="Unassembled WGS sequence"/>
</dbReference>
<comment type="caution">
    <text evidence="2">The sequence shown here is derived from an EMBL/GenBank/DDBJ whole genome shotgun (WGS) entry which is preliminary data.</text>
</comment>
<protein>
    <submittedName>
        <fullName evidence="2">Uncharacterized protein</fullName>
    </submittedName>
</protein>
<keyword evidence="1" id="KW-0812">Transmembrane</keyword>
<sequence length="233" mass="24643">METKQRTVPLGAAGALLALLTILALVPAIAFAHERQEFIIGGETYQFTVGSLNEPITVDDRTGVDLRVTMPGHAHMAANDHHGAGGAVVGLEETLKVELIAGNAKKVLDLSPAHGSPGAYYAVFYPTVATTLSYRVFGELNHTPIDLTFTCTPAGHERAPEDTSEVQISEGVVRTLKTGSWGCPTPKEVLGFPEESASLISLAGQADTSRTYSFAALGVSIAALATAFLRRRK</sequence>
<evidence type="ECO:0000313" key="3">
    <source>
        <dbReference type="Proteomes" id="UP000231379"/>
    </source>
</evidence>
<feature type="transmembrane region" description="Helical" evidence="1">
    <location>
        <begin position="211"/>
        <end position="229"/>
    </location>
</feature>
<proteinExistence type="predicted"/>
<name>A0A2H0U8Y1_9BACT</name>
<accession>A0A2H0U8Y1</accession>
<keyword evidence="1" id="KW-0472">Membrane</keyword>
<dbReference type="EMBL" id="PFBM01000002">
    <property type="protein sequence ID" value="PIR82864.1"/>
    <property type="molecule type" value="Genomic_DNA"/>
</dbReference>
<gene>
    <name evidence="2" type="ORF">COU20_00070</name>
</gene>
<evidence type="ECO:0000313" key="2">
    <source>
        <dbReference type="EMBL" id="PIR82864.1"/>
    </source>
</evidence>